<dbReference type="PANTHER" id="PTHR42711">
    <property type="entry name" value="ABC TRANSPORTER ATP-BINDING PROTEIN"/>
    <property type="match status" value="1"/>
</dbReference>
<accession>A0A7Y2H381</accession>
<dbReference type="AlphaFoldDB" id="A0A7Y2H381"/>
<dbReference type="SUPFAM" id="SSF52540">
    <property type="entry name" value="P-loop containing nucleoside triphosphate hydrolases"/>
    <property type="match status" value="1"/>
</dbReference>
<evidence type="ECO:0000256" key="3">
    <source>
        <dbReference type="ARBA" id="ARBA00022741"/>
    </source>
</evidence>
<dbReference type="Gene3D" id="3.40.50.300">
    <property type="entry name" value="P-loop containing nucleotide triphosphate hydrolases"/>
    <property type="match status" value="1"/>
</dbReference>
<evidence type="ECO:0000313" key="7">
    <source>
        <dbReference type="Proteomes" id="UP000547674"/>
    </source>
</evidence>
<dbReference type="SMART" id="SM00382">
    <property type="entry name" value="AAA"/>
    <property type="match status" value="1"/>
</dbReference>
<dbReference type="GO" id="GO:0005524">
    <property type="term" value="F:ATP binding"/>
    <property type="evidence" value="ECO:0007669"/>
    <property type="project" value="UniProtKB-KW"/>
</dbReference>
<evidence type="ECO:0000256" key="2">
    <source>
        <dbReference type="ARBA" id="ARBA00022448"/>
    </source>
</evidence>
<dbReference type="CDD" id="cd03266">
    <property type="entry name" value="ABC_NatA_sodium_exporter"/>
    <property type="match status" value="1"/>
</dbReference>
<dbReference type="PANTHER" id="PTHR42711:SF5">
    <property type="entry name" value="ABC TRANSPORTER ATP-BINDING PROTEIN NATA"/>
    <property type="match status" value="1"/>
</dbReference>
<evidence type="ECO:0000256" key="1">
    <source>
        <dbReference type="ARBA" id="ARBA00005417"/>
    </source>
</evidence>
<proteinExistence type="inferred from homology"/>
<dbReference type="GO" id="GO:0016887">
    <property type="term" value="F:ATP hydrolysis activity"/>
    <property type="evidence" value="ECO:0007669"/>
    <property type="project" value="InterPro"/>
</dbReference>
<dbReference type="PROSITE" id="PS50893">
    <property type="entry name" value="ABC_TRANSPORTER_2"/>
    <property type="match status" value="1"/>
</dbReference>
<keyword evidence="3" id="KW-0547">Nucleotide-binding</keyword>
<organism evidence="6 7">
    <name type="scientific">Eiseniibacteriota bacterium</name>
    <dbReference type="NCBI Taxonomy" id="2212470"/>
    <lineage>
        <taxon>Bacteria</taxon>
        <taxon>Candidatus Eiseniibacteriota</taxon>
    </lineage>
</organism>
<protein>
    <submittedName>
        <fullName evidence="6">ATP-binding cassette domain-containing protein</fullName>
    </submittedName>
</protein>
<dbReference type="InterPro" id="IPR050763">
    <property type="entry name" value="ABC_transporter_ATP-binding"/>
</dbReference>
<keyword evidence="2" id="KW-0813">Transport</keyword>
<evidence type="ECO:0000256" key="4">
    <source>
        <dbReference type="ARBA" id="ARBA00022840"/>
    </source>
</evidence>
<name>A0A7Y2H381_UNCEI</name>
<dbReference type="EMBL" id="JABDJR010000558">
    <property type="protein sequence ID" value="NNF07849.1"/>
    <property type="molecule type" value="Genomic_DNA"/>
</dbReference>
<dbReference type="InterPro" id="IPR003593">
    <property type="entry name" value="AAA+_ATPase"/>
</dbReference>
<dbReference type="InterPro" id="IPR027417">
    <property type="entry name" value="P-loop_NTPase"/>
</dbReference>
<sequence>MSTVAASIEVENLTKEYRTPKGDWFKAVDGLSLSAKPGSIFGLLGPNGAGKTTTLRMLSTLVGPTSGTARVAGFDIATEPERVRQHIGFLTGSTGLYPRLTAREVVAYFGQLYGLEGDYLQERLEFVFRDLDILDYQNKRCGELSTGMKQKVSIARAIVHDPPVLILDEPTTGLDVLASRNLVDFIRRSRELGKCVLFSTHIMSEAERLCDELAIIHKGRIVEHGTKTALMKLTGKSYVEDVFLAILGEAKIG</sequence>
<comment type="caution">
    <text evidence="6">The sequence shown here is derived from an EMBL/GenBank/DDBJ whole genome shotgun (WGS) entry which is preliminary data.</text>
</comment>
<comment type="similarity">
    <text evidence="1">Belongs to the ABC transporter superfamily.</text>
</comment>
<feature type="domain" description="ABC transporter" evidence="5">
    <location>
        <begin position="8"/>
        <end position="243"/>
    </location>
</feature>
<dbReference type="InterPro" id="IPR003439">
    <property type="entry name" value="ABC_transporter-like_ATP-bd"/>
</dbReference>
<keyword evidence="4 6" id="KW-0067">ATP-binding</keyword>
<dbReference type="Proteomes" id="UP000547674">
    <property type="component" value="Unassembled WGS sequence"/>
</dbReference>
<reference evidence="6 7" key="1">
    <citation type="submission" date="2020-03" db="EMBL/GenBank/DDBJ databases">
        <title>Metabolic flexibility allows generalist bacteria to become dominant in a frequently disturbed ecosystem.</title>
        <authorList>
            <person name="Chen Y.-J."/>
            <person name="Leung P.M."/>
            <person name="Bay S.K."/>
            <person name="Hugenholtz P."/>
            <person name="Kessler A.J."/>
            <person name="Shelley G."/>
            <person name="Waite D.W."/>
            <person name="Cook P.L."/>
            <person name="Greening C."/>
        </authorList>
    </citation>
    <scope>NUCLEOTIDE SEQUENCE [LARGE SCALE GENOMIC DNA]</scope>
    <source>
        <strain evidence="6">SS_bin_28</strain>
    </source>
</reference>
<dbReference type="Pfam" id="PF00005">
    <property type="entry name" value="ABC_tran"/>
    <property type="match status" value="1"/>
</dbReference>
<evidence type="ECO:0000313" key="6">
    <source>
        <dbReference type="EMBL" id="NNF07849.1"/>
    </source>
</evidence>
<gene>
    <name evidence="6" type="ORF">HKN21_13885</name>
</gene>
<evidence type="ECO:0000259" key="5">
    <source>
        <dbReference type="PROSITE" id="PS50893"/>
    </source>
</evidence>